<keyword evidence="3" id="KW-1185">Reference proteome</keyword>
<keyword evidence="1" id="KW-1133">Transmembrane helix</keyword>
<feature type="transmembrane region" description="Helical" evidence="1">
    <location>
        <begin position="74"/>
        <end position="96"/>
    </location>
</feature>
<reference evidence="2" key="1">
    <citation type="submission" date="2023-06" db="EMBL/GenBank/DDBJ databases">
        <authorList>
            <consortium name="Lawrence Berkeley National Laboratory"/>
            <person name="Ahrendt S."/>
            <person name="Sahu N."/>
            <person name="Indic B."/>
            <person name="Wong-Bajracharya J."/>
            <person name="Merenyi Z."/>
            <person name="Ke H.-M."/>
            <person name="Monk M."/>
            <person name="Kocsube S."/>
            <person name="Drula E."/>
            <person name="Lipzen A."/>
            <person name="Balint B."/>
            <person name="Henrissat B."/>
            <person name="Andreopoulos B."/>
            <person name="Martin F.M."/>
            <person name="Harder C.B."/>
            <person name="Rigling D."/>
            <person name="Ford K.L."/>
            <person name="Foster G.D."/>
            <person name="Pangilinan J."/>
            <person name="Papanicolaou A."/>
            <person name="Barry K."/>
            <person name="LaButti K."/>
            <person name="Viragh M."/>
            <person name="Koriabine M."/>
            <person name="Yan M."/>
            <person name="Riley R."/>
            <person name="Champramary S."/>
            <person name="Plett K.L."/>
            <person name="Tsai I.J."/>
            <person name="Slot J."/>
            <person name="Sipos G."/>
            <person name="Plett J."/>
            <person name="Nagy L.G."/>
            <person name="Grigoriev I.V."/>
        </authorList>
    </citation>
    <scope>NUCLEOTIDE SEQUENCE</scope>
    <source>
        <strain evidence="2">FPL87.14</strain>
    </source>
</reference>
<keyword evidence="1" id="KW-0812">Transmembrane</keyword>
<dbReference type="AlphaFoldDB" id="A0AA39J545"/>
<feature type="transmembrane region" description="Helical" evidence="1">
    <location>
        <begin position="43"/>
        <end position="62"/>
    </location>
</feature>
<comment type="caution">
    <text evidence="2">The sequence shown here is derived from an EMBL/GenBank/DDBJ whole genome shotgun (WGS) entry which is preliminary data.</text>
</comment>
<feature type="transmembrane region" description="Helical" evidence="1">
    <location>
        <begin position="108"/>
        <end position="127"/>
    </location>
</feature>
<evidence type="ECO:0000256" key="1">
    <source>
        <dbReference type="SAM" id="Phobius"/>
    </source>
</evidence>
<keyword evidence="1" id="KW-0472">Membrane</keyword>
<organism evidence="2 3">
    <name type="scientific">Armillaria borealis</name>
    <dbReference type="NCBI Taxonomy" id="47425"/>
    <lineage>
        <taxon>Eukaryota</taxon>
        <taxon>Fungi</taxon>
        <taxon>Dikarya</taxon>
        <taxon>Basidiomycota</taxon>
        <taxon>Agaricomycotina</taxon>
        <taxon>Agaricomycetes</taxon>
        <taxon>Agaricomycetidae</taxon>
        <taxon>Agaricales</taxon>
        <taxon>Marasmiineae</taxon>
        <taxon>Physalacriaceae</taxon>
        <taxon>Armillaria</taxon>
    </lineage>
</organism>
<sequence length="198" mass="21569">MPVLCCSYAFLFHLVVSLQIIACISLRSLLRPVSLHLVVLPNDLMYILAQPVAPCMFRAALLDSVSSSRAAGGVNYRSVISVTTSTPVLCCFLYSTLFDLAVSPNPCMYILAQLVAPCIASFYLVVLPNNPMYILAQPVAPCMFRAALRTVCTVHGLLVESDSYWSRHCSRLGTTGDWLWSPDLVVDAGMCLSTSVLV</sequence>
<gene>
    <name evidence="2" type="ORF">EV421DRAFT_1220614</name>
</gene>
<dbReference type="EMBL" id="JAUEPT010000061">
    <property type="protein sequence ID" value="KAK0435615.1"/>
    <property type="molecule type" value="Genomic_DNA"/>
</dbReference>
<proteinExistence type="predicted"/>
<name>A0AA39J545_9AGAR</name>
<accession>A0AA39J545</accession>
<dbReference type="Proteomes" id="UP001175226">
    <property type="component" value="Unassembled WGS sequence"/>
</dbReference>
<evidence type="ECO:0000313" key="3">
    <source>
        <dbReference type="Proteomes" id="UP001175226"/>
    </source>
</evidence>
<protein>
    <submittedName>
        <fullName evidence="2">Uncharacterized protein</fullName>
    </submittedName>
</protein>
<evidence type="ECO:0000313" key="2">
    <source>
        <dbReference type="EMBL" id="KAK0435615.1"/>
    </source>
</evidence>